<dbReference type="GO" id="GO:0006071">
    <property type="term" value="P:glycerol metabolic process"/>
    <property type="evidence" value="ECO:0007669"/>
    <property type="project" value="UniProtKB-KW"/>
</dbReference>
<evidence type="ECO:0000256" key="5">
    <source>
        <dbReference type="ARBA" id="ARBA00047512"/>
    </source>
</evidence>
<organism evidence="7 8">
    <name type="scientific">Trifolium subterraneum</name>
    <name type="common">Subterranean clover</name>
    <dbReference type="NCBI Taxonomy" id="3900"/>
    <lineage>
        <taxon>Eukaryota</taxon>
        <taxon>Viridiplantae</taxon>
        <taxon>Streptophyta</taxon>
        <taxon>Embryophyta</taxon>
        <taxon>Tracheophyta</taxon>
        <taxon>Spermatophyta</taxon>
        <taxon>Magnoliopsida</taxon>
        <taxon>eudicotyledons</taxon>
        <taxon>Gunneridae</taxon>
        <taxon>Pentapetalae</taxon>
        <taxon>rosids</taxon>
        <taxon>fabids</taxon>
        <taxon>Fabales</taxon>
        <taxon>Fabaceae</taxon>
        <taxon>Papilionoideae</taxon>
        <taxon>50 kb inversion clade</taxon>
        <taxon>NPAAA clade</taxon>
        <taxon>Hologalegina</taxon>
        <taxon>IRL clade</taxon>
        <taxon>Trifolieae</taxon>
        <taxon>Trifolium</taxon>
    </lineage>
</organism>
<keyword evidence="4" id="KW-0378">Hydrolase</keyword>
<comment type="catalytic activity">
    <reaction evidence="5">
        <text>a sn-glycero-3-phosphodiester + H2O = an alcohol + sn-glycerol 3-phosphate + H(+)</text>
        <dbReference type="Rhea" id="RHEA:12969"/>
        <dbReference type="ChEBI" id="CHEBI:15377"/>
        <dbReference type="ChEBI" id="CHEBI:15378"/>
        <dbReference type="ChEBI" id="CHEBI:30879"/>
        <dbReference type="ChEBI" id="CHEBI:57597"/>
        <dbReference type="ChEBI" id="CHEBI:83408"/>
        <dbReference type="EC" id="3.1.4.46"/>
    </reaction>
</comment>
<dbReference type="GO" id="GO:0006629">
    <property type="term" value="P:lipid metabolic process"/>
    <property type="evidence" value="ECO:0007669"/>
    <property type="project" value="InterPro"/>
</dbReference>
<keyword evidence="8" id="KW-1185">Reference proteome</keyword>
<evidence type="ECO:0000256" key="2">
    <source>
        <dbReference type="ARBA" id="ARBA00022729"/>
    </source>
</evidence>
<dbReference type="Proteomes" id="UP000242715">
    <property type="component" value="Unassembled WGS sequence"/>
</dbReference>
<dbReference type="PANTHER" id="PTHR43620:SF44">
    <property type="entry name" value="GLYCEROPHOSPHODIESTER PHOSPHODIESTERASE GDPDL6-RELATED"/>
    <property type="match status" value="1"/>
</dbReference>
<dbReference type="PROSITE" id="PS51704">
    <property type="entry name" value="GP_PDE"/>
    <property type="match status" value="1"/>
</dbReference>
<dbReference type="AlphaFoldDB" id="A0A2Z6LLE0"/>
<reference evidence="8" key="1">
    <citation type="journal article" date="2017" name="Front. Plant Sci.">
        <title>Climate Clever Clovers: New Paradigm to Reduce the Environmental Footprint of Ruminants by Breeding Low Methanogenic Forages Utilizing Haplotype Variation.</title>
        <authorList>
            <person name="Kaur P."/>
            <person name="Appels R."/>
            <person name="Bayer P.E."/>
            <person name="Keeble-Gagnere G."/>
            <person name="Wang J."/>
            <person name="Hirakawa H."/>
            <person name="Shirasawa K."/>
            <person name="Vercoe P."/>
            <person name="Stefanova K."/>
            <person name="Durmic Z."/>
            <person name="Nichols P."/>
            <person name="Revell C."/>
            <person name="Isobe S.N."/>
            <person name="Edwards D."/>
            <person name="Erskine W."/>
        </authorList>
    </citation>
    <scope>NUCLEOTIDE SEQUENCE [LARGE SCALE GENOMIC DNA]</scope>
    <source>
        <strain evidence="8">cv. Daliak</strain>
    </source>
</reference>
<dbReference type="EMBL" id="DF973182">
    <property type="protein sequence ID" value="GAU18344.1"/>
    <property type="molecule type" value="Genomic_DNA"/>
</dbReference>
<dbReference type="PANTHER" id="PTHR43620">
    <property type="entry name" value="GLYCEROPHOSPHORYL DIESTER PHOSPHODIESTERASE"/>
    <property type="match status" value="1"/>
</dbReference>
<evidence type="ECO:0000313" key="8">
    <source>
        <dbReference type="Proteomes" id="UP000242715"/>
    </source>
</evidence>
<feature type="domain" description="GP-PDE" evidence="6">
    <location>
        <begin position="1"/>
        <end position="227"/>
    </location>
</feature>
<evidence type="ECO:0000256" key="1">
    <source>
        <dbReference type="ARBA" id="ARBA00012247"/>
    </source>
</evidence>
<dbReference type="GO" id="GO:0008889">
    <property type="term" value="F:glycerophosphodiester phosphodiesterase activity"/>
    <property type="evidence" value="ECO:0007669"/>
    <property type="project" value="UniProtKB-EC"/>
</dbReference>
<name>A0A2Z6LLE0_TRISU</name>
<dbReference type="InterPro" id="IPR017946">
    <property type="entry name" value="PLC-like_Pdiesterase_TIM-brl"/>
</dbReference>
<keyword evidence="3" id="KW-0319">Glycerol metabolism</keyword>
<feature type="non-terminal residue" evidence="7">
    <location>
        <position position="227"/>
    </location>
</feature>
<evidence type="ECO:0000313" key="7">
    <source>
        <dbReference type="EMBL" id="GAU18344.1"/>
    </source>
</evidence>
<sequence length="227" mass="24866">MAQDIGIILCNLQLSKDGSAYCVTGVTLDNATNIATVDPNLKVYNVNGKDVQGHFATDYDGAMIDQNVSLVQSILSRPNFFDGNYPVLNVDNLLSGKRPPRFWLNVQNAAFYTQYGIKAADTVIELLKAYPTIEFVSSPDIGFLRSIAGKTNKVKVVFRLLNPTDVEPTTKQPYSNIIKDLPTIKSFASGIMVPKGFIHPVKPDKYLEPPTAVVADAHKLGLEIYAS</sequence>
<keyword evidence="2" id="KW-0732">Signal</keyword>
<dbReference type="EC" id="3.1.4.46" evidence="1"/>
<dbReference type="InterPro" id="IPR030395">
    <property type="entry name" value="GP_PDE_dom"/>
</dbReference>
<evidence type="ECO:0000256" key="3">
    <source>
        <dbReference type="ARBA" id="ARBA00022798"/>
    </source>
</evidence>
<accession>A0A2Z6LLE0</accession>
<dbReference type="SUPFAM" id="SSF51695">
    <property type="entry name" value="PLC-like phosphodiesterases"/>
    <property type="match status" value="1"/>
</dbReference>
<evidence type="ECO:0000256" key="4">
    <source>
        <dbReference type="ARBA" id="ARBA00022801"/>
    </source>
</evidence>
<dbReference type="OrthoDB" id="1058301at2759"/>
<gene>
    <name evidence="7" type="ORF">TSUD_202330</name>
</gene>
<protein>
    <recommendedName>
        <fullName evidence="1">glycerophosphodiester phosphodiesterase</fullName>
        <ecNumber evidence="1">3.1.4.46</ecNumber>
    </recommendedName>
</protein>
<evidence type="ECO:0000259" key="6">
    <source>
        <dbReference type="PROSITE" id="PS51704"/>
    </source>
</evidence>
<dbReference type="Gene3D" id="3.20.20.190">
    <property type="entry name" value="Phosphatidylinositol (PI) phosphodiesterase"/>
    <property type="match status" value="1"/>
</dbReference>
<proteinExistence type="predicted"/>